<sequence>WGPDYEQEKAQDDITGFRRWRDNTDTLWGAHYYDSSGTSITGTPKTNNPNELINLAWLADFDGDKEPDPGLPDHPLHRDYPVSADGATGTRILYPPPDTVSFNWWISNADDEKDWGPSRPEDPFDVGGTPDGDINKYRILSNTYFDPDQVGERGVNATPGYAYPSGVDSINDTRYLLSFGPYEINPHSTLSLIIAYVAGENFVVQYGIYDFTDIALNASWAYRIYDNPGFDTPLPGDTIGDGYKGEFVIYDTTGGSLDDGDTVWLTGDGVPDFVGPPPPPIPNIK</sequence>
<feature type="non-terminal residue" evidence="1">
    <location>
        <position position="285"/>
    </location>
</feature>
<dbReference type="EMBL" id="BARW01016143">
    <property type="protein sequence ID" value="GAJ02055.1"/>
    <property type="molecule type" value="Genomic_DNA"/>
</dbReference>
<gene>
    <name evidence="1" type="ORF">S12H4_28174</name>
</gene>
<evidence type="ECO:0000313" key="1">
    <source>
        <dbReference type="EMBL" id="GAJ02055.1"/>
    </source>
</evidence>
<organism evidence="1">
    <name type="scientific">marine sediment metagenome</name>
    <dbReference type="NCBI Taxonomy" id="412755"/>
    <lineage>
        <taxon>unclassified sequences</taxon>
        <taxon>metagenomes</taxon>
        <taxon>ecological metagenomes</taxon>
    </lineage>
</organism>
<feature type="non-terminal residue" evidence="1">
    <location>
        <position position="1"/>
    </location>
</feature>
<accession>X1V9D4</accession>
<comment type="caution">
    <text evidence="1">The sequence shown here is derived from an EMBL/GenBank/DDBJ whole genome shotgun (WGS) entry which is preliminary data.</text>
</comment>
<dbReference type="AlphaFoldDB" id="X1V9D4"/>
<protein>
    <submittedName>
        <fullName evidence="1">Uncharacterized protein</fullName>
    </submittedName>
</protein>
<proteinExistence type="predicted"/>
<name>X1V9D4_9ZZZZ</name>
<reference evidence="1" key="1">
    <citation type="journal article" date="2014" name="Front. Microbiol.">
        <title>High frequency of phylogenetically diverse reductive dehalogenase-homologous genes in deep subseafloor sedimentary metagenomes.</title>
        <authorList>
            <person name="Kawai M."/>
            <person name="Futagami T."/>
            <person name="Toyoda A."/>
            <person name="Takaki Y."/>
            <person name="Nishi S."/>
            <person name="Hori S."/>
            <person name="Arai W."/>
            <person name="Tsubouchi T."/>
            <person name="Morono Y."/>
            <person name="Uchiyama I."/>
            <person name="Ito T."/>
            <person name="Fujiyama A."/>
            <person name="Inagaki F."/>
            <person name="Takami H."/>
        </authorList>
    </citation>
    <scope>NUCLEOTIDE SEQUENCE</scope>
    <source>
        <strain evidence="1">Expedition CK06-06</strain>
    </source>
</reference>